<evidence type="ECO:0000256" key="1">
    <source>
        <dbReference type="SAM" id="Phobius"/>
    </source>
</evidence>
<organism evidence="2">
    <name type="scientific">uncultured archaeon MedDCM-OCT-S04-C140</name>
    <dbReference type="NCBI Taxonomy" id="743085"/>
    <lineage>
        <taxon>Archaea</taxon>
        <taxon>environmental samples</taxon>
    </lineage>
</organism>
<sequence length="98" mass="10828">MAGRSLGQRLVDLDQPDQRGEAEAIWHSVRPVMLLLRVLLVVAVILIGEIFDDLRIQGLSIGVWALIAGIPLFLLVSMLIVYLDQKAGMNQEKPEPSP</sequence>
<reference evidence="2" key="1">
    <citation type="journal article" date="2010" name="ISME J.">
        <title>Metagenome of the Mediterranean deep chlorophyll maximum studied by direct and fosmid library 454 pyrosequencing.</title>
        <authorList>
            <person name="Ghai R."/>
            <person name="Martin-Cuadrado A.B."/>
            <person name="Molto A.G."/>
            <person name="Heredia I.G."/>
            <person name="Cabrera R."/>
            <person name="Martin J."/>
            <person name="Verdu M."/>
            <person name="Deschamps P."/>
            <person name="Moreira D."/>
            <person name="Lopez-Garcia P."/>
            <person name="Mira A."/>
            <person name="Rodriguez-Valera F."/>
        </authorList>
    </citation>
    <scope>NUCLEOTIDE SEQUENCE</scope>
</reference>
<name>D6PB70_9ARCH</name>
<feature type="transmembrane region" description="Helical" evidence="1">
    <location>
        <begin position="63"/>
        <end position="83"/>
    </location>
</feature>
<accession>D6PB70</accession>
<dbReference type="EMBL" id="GU942959">
    <property type="protein sequence ID" value="ADD92971.1"/>
    <property type="molecule type" value="Genomic_DNA"/>
</dbReference>
<proteinExistence type="predicted"/>
<keyword evidence="1" id="KW-1133">Transmembrane helix</keyword>
<protein>
    <submittedName>
        <fullName evidence="2">Uncharacterized protein</fullName>
    </submittedName>
</protein>
<feature type="transmembrane region" description="Helical" evidence="1">
    <location>
        <begin position="34"/>
        <end position="51"/>
    </location>
</feature>
<keyword evidence="1" id="KW-0472">Membrane</keyword>
<keyword evidence="1" id="KW-0812">Transmembrane</keyword>
<evidence type="ECO:0000313" key="2">
    <source>
        <dbReference type="EMBL" id="ADD92971.1"/>
    </source>
</evidence>
<dbReference type="AlphaFoldDB" id="D6PB70"/>